<protein>
    <submittedName>
        <fullName evidence="1">Uncharacterized protein</fullName>
    </submittedName>
</protein>
<name>A0A4R2C0Z4_9HYPH</name>
<accession>A0A4R2C0Z4</accession>
<evidence type="ECO:0000313" key="1">
    <source>
        <dbReference type="EMBL" id="TCN33756.1"/>
    </source>
</evidence>
<dbReference type="RefSeq" id="WP_268815614.1">
    <property type="nucleotide sequence ID" value="NZ_SLVU01000002.1"/>
</dbReference>
<gene>
    <name evidence="1" type="ORF">EV184_10262</name>
</gene>
<comment type="caution">
    <text evidence="1">The sequence shown here is derived from an EMBL/GenBank/DDBJ whole genome shotgun (WGS) entry which is preliminary data.</text>
</comment>
<organism evidence="1 2">
    <name type="scientific">Sinorhizobium americanum</name>
    <dbReference type="NCBI Taxonomy" id="194963"/>
    <lineage>
        <taxon>Bacteria</taxon>
        <taxon>Pseudomonadati</taxon>
        <taxon>Pseudomonadota</taxon>
        <taxon>Alphaproteobacteria</taxon>
        <taxon>Hyphomicrobiales</taxon>
        <taxon>Rhizobiaceae</taxon>
        <taxon>Sinorhizobium/Ensifer group</taxon>
        <taxon>Sinorhizobium</taxon>
    </lineage>
</organism>
<proteinExistence type="predicted"/>
<evidence type="ECO:0000313" key="2">
    <source>
        <dbReference type="Proteomes" id="UP000295043"/>
    </source>
</evidence>
<dbReference type="Proteomes" id="UP000295043">
    <property type="component" value="Unassembled WGS sequence"/>
</dbReference>
<dbReference type="AlphaFoldDB" id="A0A4R2C0Z4"/>
<reference evidence="1 2" key="1">
    <citation type="submission" date="2019-03" db="EMBL/GenBank/DDBJ databases">
        <title>Genomic Encyclopedia of Type Strains, Phase IV (KMG-V): Genome sequencing to study the core and pangenomes of soil and plant-associated prokaryotes.</title>
        <authorList>
            <person name="Whitman W."/>
        </authorList>
    </citation>
    <scope>NUCLEOTIDE SEQUENCE [LARGE SCALE GENOMIC DNA]</scope>
    <source>
        <strain evidence="1 2">23C40</strain>
    </source>
</reference>
<dbReference type="EMBL" id="SLVU01000002">
    <property type="protein sequence ID" value="TCN33756.1"/>
    <property type="molecule type" value="Genomic_DNA"/>
</dbReference>
<sequence length="44" mass="5028">MLTSHAQFRTAYIEFSHVLEPTIYEPRDLTLRTGLLPVSAKAPR</sequence>